<dbReference type="EMBL" id="CAJNOQ010005001">
    <property type="protein sequence ID" value="CAF1082251.1"/>
    <property type="molecule type" value="Genomic_DNA"/>
</dbReference>
<name>A0A814MTA6_9BILA</name>
<accession>A0A814MTA6</accession>
<proteinExistence type="predicted"/>
<dbReference type="Proteomes" id="UP000677228">
    <property type="component" value="Unassembled WGS sequence"/>
</dbReference>
<dbReference type="AlphaFoldDB" id="A0A814MTA6"/>
<dbReference type="Proteomes" id="UP000681722">
    <property type="component" value="Unassembled WGS sequence"/>
</dbReference>
<dbReference type="Proteomes" id="UP000682733">
    <property type="component" value="Unassembled WGS sequence"/>
</dbReference>
<evidence type="ECO:0000313" key="2">
    <source>
        <dbReference type="EMBL" id="CAF1263239.1"/>
    </source>
</evidence>
<dbReference type="OrthoDB" id="10016177at2759"/>
<sequence>TPSDHIHMRSHEAVSNHYINDFIGKCIEDEYIPDLLMEIISELEKDNYNRKPQAKSYKQGYDEYFAQLNNQDNYSHENGRLYSDQLITEHINPSQLKQNINSNLPFLSTDDLKQLDQPITNNYWTNSGTGSKFSQLAPGIQAKENGPVMNDIERHTRYADNKPRNDQVQLSTMPKDAENKLLDILCMNELTRKYLNKNGFVADNDDQSRFLDGTMLNVLIQKYQNIGATHSETLVY</sequence>
<comment type="caution">
    <text evidence="1">The sequence shown here is derived from an EMBL/GenBank/DDBJ whole genome shotgun (WGS) entry which is preliminary data.</text>
</comment>
<gene>
    <name evidence="1" type="ORF">GPM918_LOCUS17829</name>
    <name evidence="2" type="ORF">OVA965_LOCUS26832</name>
    <name evidence="3" type="ORF">SRO942_LOCUS17826</name>
    <name evidence="4" type="ORF">TMI583_LOCUS27574</name>
</gene>
<keyword evidence="5" id="KW-1185">Reference proteome</keyword>
<evidence type="ECO:0000313" key="3">
    <source>
        <dbReference type="EMBL" id="CAF3848008.1"/>
    </source>
</evidence>
<evidence type="ECO:0000313" key="5">
    <source>
        <dbReference type="Proteomes" id="UP000663829"/>
    </source>
</evidence>
<reference evidence="1" key="1">
    <citation type="submission" date="2021-02" db="EMBL/GenBank/DDBJ databases">
        <authorList>
            <person name="Nowell W R."/>
        </authorList>
    </citation>
    <scope>NUCLEOTIDE SEQUENCE</scope>
</reference>
<evidence type="ECO:0000313" key="1">
    <source>
        <dbReference type="EMBL" id="CAF1082251.1"/>
    </source>
</evidence>
<dbReference type="EMBL" id="CAJNOK010017400">
    <property type="protein sequence ID" value="CAF1263239.1"/>
    <property type="molecule type" value="Genomic_DNA"/>
</dbReference>
<feature type="non-terminal residue" evidence="1">
    <location>
        <position position="1"/>
    </location>
</feature>
<organism evidence="1 5">
    <name type="scientific">Didymodactylos carnosus</name>
    <dbReference type="NCBI Taxonomy" id="1234261"/>
    <lineage>
        <taxon>Eukaryota</taxon>
        <taxon>Metazoa</taxon>
        <taxon>Spiralia</taxon>
        <taxon>Gnathifera</taxon>
        <taxon>Rotifera</taxon>
        <taxon>Eurotatoria</taxon>
        <taxon>Bdelloidea</taxon>
        <taxon>Philodinida</taxon>
        <taxon>Philodinidae</taxon>
        <taxon>Didymodactylos</taxon>
    </lineage>
</organism>
<dbReference type="Proteomes" id="UP000663829">
    <property type="component" value="Unassembled WGS sequence"/>
</dbReference>
<dbReference type="EMBL" id="CAJOBC010005001">
    <property type="protein sequence ID" value="CAF3848008.1"/>
    <property type="molecule type" value="Genomic_DNA"/>
</dbReference>
<dbReference type="EMBL" id="CAJOBA010038956">
    <property type="protein sequence ID" value="CAF4069653.1"/>
    <property type="molecule type" value="Genomic_DNA"/>
</dbReference>
<protein>
    <submittedName>
        <fullName evidence="1">Uncharacterized protein</fullName>
    </submittedName>
</protein>
<evidence type="ECO:0000313" key="4">
    <source>
        <dbReference type="EMBL" id="CAF4069653.1"/>
    </source>
</evidence>